<protein>
    <submittedName>
        <fullName evidence="4">Short-chain dehydrogenase</fullName>
    </submittedName>
</protein>
<feature type="domain" description="Ketoreductase" evidence="3">
    <location>
        <begin position="17"/>
        <end position="199"/>
    </location>
</feature>
<comment type="similarity">
    <text evidence="1">Belongs to the short-chain dehydrogenases/reductases (SDR) family.</text>
</comment>
<dbReference type="FunFam" id="3.40.50.720:FF:000084">
    <property type="entry name" value="Short-chain dehydrogenase reductase"/>
    <property type="match status" value="1"/>
</dbReference>
<organism evidence="4 5">
    <name type="scientific">Mycobacterium kansasii</name>
    <dbReference type="NCBI Taxonomy" id="1768"/>
    <lineage>
        <taxon>Bacteria</taxon>
        <taxon>Bacillati</taxon>
        <taxon>Actinomycetota</taxon>
        <taxon>Actinomycetes</taxon>
        <taxon>Mycobacteriales</taxon>
        <taxon>Mycobacteriaceae</taxon>
        <taxon>Mycobacterium</taxon>
    </lineage>
</organism>
<dbReference type="Proteomes" id="UP000516380">
    <property type="component" value="Chromosome"/>
</dbReference>
<name>A0A7G1IH36_MYCKA</name>
<evidence type="ECO:0000313" key="4">
    <source>
        <dbReference type="EMBL" id="BCI90157.1"/>
    </source>
</evidence>
<dbReference type="Gene3D" id="3.40.50.720">
    <property type="entry name" value="NAD(P)-binding Rossmann-like Domain"/>
    <property type="match status" value="1"/>
</dbReference>
<evidence type="ECO:0000256" key="2">
    <source>
        <dbReference type="ARBA" id="ARBA00023002"/>
    </source>
</evidence>
<dbReference type="PRINTS" id="PR00081">
    <property type="entry name" value="GDHRDH"/>
</dbReference>
<dbReference type="SUPFAM" id="SSF51735">
    <property type="entry name" value="NAD(P)-binding Rossmann-fold domains"/>
    <property type="match status" value="1"/>
</dbReference>
<gene>
    <name evidence="4" type="ORF">NIIDMKKI_53630</name>
</gene>
<keyword evidence="5" id="KW-1185">Reference proteome</keyword>
<dbReference type="Pfam" id="PF13561">
    <property type="entry name" value="adh_short_C2"/>
    <property type="match status" value="1"/>
</dbReference>
<dbReference type="PROSITE" id="PS00061">
    <property type="entry name" value="ADH_SHORT"/>
    <property type="match status" value="1"/>
</dbReference>
<dbReference type="EMBL" id="AP023343">
    <property type="protein sequence ID" value="BCI90157.1"/>
    <property type="molecule type" value="Genomic_DNA"/>
</dbReference>
<dbReference type="PRINTS" id="PR00080">
    <property type="entry name" value="SDRFAMILY"/>
</dbReference>
<evidence type="ECO:0000256" key="1">
    <source>
        <dbReference type="ARBA" id="ARBA00006484"/>
    </source>
</evidence>
<dbReference type="InterPro" id="IPR002347">
    <property type="entry name" value="SDR_fam"/>
</dbReference>
<dbReference type="PANTHER" id="PTHR43639">
    <property type="entry name" value="OXIDOREDUCTASE, SHORT-CHAIN DEHYDROGENASE/REDUCTASE FAMILY (AFU_ORTHOLOGUE AFUA_5G02870)"/>
    <property type="match status" value="1"/>
</dbReference>
<proteinExistence type="inferred from homology"/>
<dbReference type="AlphaFoldDB" id="A0A7G1IH36"/>
<dbReference type="InterPro" id="IPR020904">
    <property type="entry name" value="Sc_DH/Rdtase_CS"/>
</dbReference>
<accession>A0A7G1IH36</accession>
<dbReference type="PANTHER" id="PTHR43639:SF1">
    <property type="entry name" value="SHORT-CHAIN DEHYDROGENASE_REDUCTASE FAMILY PROTEIN"/>
    <property type="match status" value="1"/>
</dbReference>
<dbReference type="InterPro" id="IPR057326">
    <property type="entry name" value="KR_dom"/>
</dbReference>
<evidence type="ECO:0000313" key="5">
    <source>
        <dbReference type="Proteomes" id="UP000516380"/>
    </source>
</evidence>
<reference evidence="4 5" key="1">
    <citation type="submission" date="2020-07" db="EMBL/GenBank/DDBJ databases">
        <title>Mycobacterium kansasii (former subtype) with zoonotic potential isolated from diseased indoor pet cat, Japan.</title>
        <authorList>
            <person name="Fukano H."/>
            <person name="Terazono T."/>
            <person name="Hoshino Y."/>
        </authorList>
    </citation>
    <scope>NUCLEOTIDE SEQUENCE [LARGE SCALE GENOMIC DNA]</scope>
    <source>
        <strain evidence="4 5">Kuro-I</strain>
    </source>
</reference>
<dbReference type="InterPro" id="IPR036291">
    <property type="entry name" value="NAD(P)-bd_dom_sf"/>
</dbReference>
<keyword evidence="2" id="KW-0560">Oxidoreductase</keyword>
<evidence type="ECO:0000259" key="3">
    <source>
        <dbReference type="SMART" id="SM00822"/>
    </source>
</evidence>
<dbReference type="SMART" id="SM00822">
    <property type="entry name" value="PKS_KR"/>
    <property type="match status" value="1"/>
</dbReference>
<dbReference type="GO" id="GO:0016491">
    <property type="term" value="F:oxidoreductase activity"/>
    <property type="evidence" value="ECO:0007669"/>
    <property type="project" value="UniProtKB-KW"/>
</dbReference>
<sequence>MICREQAAGRQGRSRYGGSRGIGRAIALRLAGDGALVAINYMSNAAAAEAVVAAIAAAGGEAFTVQADLSSYAGIRALFDTLDGELTSRRDDSGFDILINNAGTGRAGTPSDTSEADFDAVFATNVKGPFFVTQAAIPRLRDAGRVVFISSGRSKRPLVSTAAYCMAKAAVDTLAVMLAAELGPRGITVNALAPGWTVTELSSEFLGDPHNQQAISEISALRRLGQADDVAAVAAFLASDQAAWITGQYIEASGGFDLVATR</sequence>